<evidence type="ECO:0000313" key="2">
    <source>
        <dbReference type="EMBL" id="GBM81264.1"/>
    </source>
</evidence>
<feature type="compositionally biased region" description="Basic and acidic residues" evidence="1">
    <location>
        <begin position="476"/>
        <end position="487"/>
    </location>
</feature>
<feature type="region of interest" description="Disordered" evidence="1">
    <location>
        <begin position="381"/>
        <end position="403"/>
    </location>
</feature>
<keyword evidence="3" id="KW-1185">Reference proteome</keyword>
<comment type="caution">
    <text evidence="2">The sequence shown here is derived from an EMBL/GenBank/DDBJ whole genome shotgun (WGS) entry which is preliminary data.</text>
</comment>
<dbReference type="AlphaFoldDB" id="A0A4Y2IUK2"/>
<evidence type="ECO:0000313" key="3">
    <source>
        <dbReference type="Proteomes" id="UP000499080"/>
    </source>
</evidence>
<feature type="compositionally biased region" description="Basic residues" evidence="1">
    <location>
        <begin position="275"/>
        <end position="297"/>
    </location>
</feature>
<feature type="compositionally biased region" description="Basic residues" evidence="1">
    <location>
        <begin position="492"/>
        <end position="511"/>
    </location>
</feature>
<accession>A0A4Y2IUK2</accession>
<feature type="region of interest" description="Disordered" evidence="1">
    <location>
        <begin position="181"/>
        <end position="200"/>
    </location>
</feature>
<name>A0A4Y2IUK2_ARAVE</name>
<feature type="region of interest" description="Disordered" evidence="1">
    <location>
        <begin position="250"/>
        <end position="369"/>
    </location>
</feature>
<dbReference type="EMBL" id="BGPR01002932">
    <property type="protein sequence ID" value="GBM81264.1"/>
    <property type="molecule type" value="Genomic_DNA"/>
</dbReference>
<gene>
    <name evidence="2" type="ORF">AVEN_11207_1</name>
</gene>
<evidence type="ECO:0000256" key="1">
    <source>
        <dbReference type="SAM" id="MobiDB-lite"/>
    </source>
</evidence>
<feature type="region of interest" description="Disordered" evidence="1">
    <location>
        <begin position="460"/>
        <end position="583"/>
    </location>
</feature>
<sequence length="583" mass="64514">MPTCCAVGCSNNAKSGFKLYRLPVGSNTIPHHVDCPVRDYRHRQSSVFEEVHPGQADFPNYYSLRSAHVDILHSAGHHCEGLRDVTTPAAQNVVLHQVSVPAALRLSDPIRIPHAHLGKFLLQEVQLRQPVPFQRVHDHPLPLRAPQSDGLDLDRHEHEREQLAQDGGHLLERLRPQVHATRGGRLSDAAGGQAHRAHQVRRRRLPALLHHPLHLVPAAALRARQHGGQEQHPRQLHRGAGHHRLRAHLPHHRPAAPDPPLHGRPVEGPGEGGRTARRALHHQLPHQLRQGRHRARRAQQQLHLHLDHQPSQPDGAHPGAEGGERDEDGAVLVLPEEERGEGDQPRDRRPAGALPRRQEAEDEAGGRAERELRERLDHLRLGSGVDHHQGRFSQFRQDPGDGDRVRCDDVLSWKNRESAGAVREEPVPEPEHLDVDGRHAEHEALRAERGGRLQLPAAGGLQRQGVPQRALPPLGIRDRRPVHDVRAGRVPRGPRLRSRHLLHHHVRRHALRGPGPAALPGHLPGAGERRVHSGGGPLRQAHLPLPLARNAHQVDSPARTGSGRGRGAPAVVEGDGEHPAGYN</sequence>
<protein>
    <recommendedName>
        <fullName evidence="4">THAP-type domain-containing protein</fullName>
    </recommendedName>
</protein>
<proteinExistence type="predicted"/>
<feature type="compositionally biased region" description="Basic and acidic residues" evidence="1">
    <location>
        <begin position="341"/>
        <end position="369"/>
    </location>
</feature>
<reference evidence="2 3" key="1">
    <citation type="journal article" date="2019" name="Sci. Rep.">
        <title>Orb-weaving spider Araneus ventricosus genome elucidates the spidroin gene catalogue.</title>
        <authorList>
            <person name="Kono N."/>
            <person name="Nakamura H."/>
            <person name="Ohtoshi R."/>
            <person name="Moran D.A.P."/>
            <person name="Shinohara A."/>
            <person name="Yoshida Y."/>
            <person name="Fujiwara M."/>
            <person name="Mori M."/>
            <person name="Tomita M."/>
            <person name="Arakawa K."/>
        </authorList>
    </citation>
    <scope>NUCLEOTIDE SEQUENCE [LARGE SCALE GENOMIC DNA]</scope>
</reference>
<dbReference type="Proteomes" id="UP000499080">
    <property type="component" value="Unassembled WGS sequence"/>
</dbReference>
<evidence type="ECO:0008006" key="4">
    <source>
        <dbReference type="Google" id="ProtNLM"/>
    </source>
</evidence>
<feature type="compositionally biased region" description="Low complexity" evidence="1">
    <location>
        <begin position="512"/>
        <end position="526"/>
    </location>
</feature>
<organism evidence="2 3">
    <name type="scientific">Araneus ventricosus</name>
    <name type="common">Orbweaver spider</name>
    <name type="synonym">Epeira ventricosa</name>
    <dbReference type="NCBI Taxonomy" id="182803"/>
    <lineage>
        <taxon>Eukaryota</taxon>
        <taxon>Metazoa</taxon>
        <taxon>Ecdysozoa</taxon>
        <taxon>Arthropoda</taxon>
        <taxon>Chelicerata</taxon>
        <taxon>Arachnida</taxon>
        <taxon>Araneae</taxon>
        <taxon>Araneomorphae</taxon>
        <taxon>Entelegynae</taxon>
        <taxon>Araneoidea</taxon>
        <taxon>Araneidae</taxon>
        <taxon>Araneus</taxon>
    </lineage>
</organism>